<protein>
    <recommendedName>
        <fullName evidence="4">Phage holin family protein</fullName>
    </recommendedName>
</protein>
<evidence type="ECO:0008006" key="4">
    <source>
        <dbReference type="Google" id="ProtNLM"/>
    </source>
</evidence>
<dbReference type="KEGG" id="abac:LuPra_03884"/>
<keyword evidence="1" id="KW-0812">Transmembrane</keyword>
<dbReference type="InterPro" id="IPR009937">
    <property type="entry name" value="Phage_holin_3_6"/>
</dbReference>
<dbReference type="Pfam" id="PF07332">
    <property type="entry name" value="Phage_holin_3_6"/>
    <property type="match status" value="1"/>
</dbReference>
<organism evidence="2 3">
    <name type="scientific">Luteitalea pratensis</name>
    <dbReference type="NCBI Taxonomy" id="1855912"/>
    <lineage>
        <taxon>Bacteria</taxon>
        <taxon>Pseudomonadati</taxon>
        <taxon>Acidobacteriota</taxon>
        <taxon>Vicinamibacteria</taxon>
        <taxon>Vicinamibacterales</taxon>
        <taxon>Vicinamibacteraceae</taxon>
        <taxon>Luteitalea</taxon>
    </lineage>
</organism>
<evidence type="ECO:0000313" key="2">
    <source>
        <dbReference type="EMBL" id="AMY10646.1"/>
    </source>
</evidence>
<keyword evidence="3" id="KW-1185">Reference proteome</keyword>
<feature type="transmembrane region" description="Helical" evidence="1">
    <location>
        <begin position="79"/>
        <end position="98"/>
    </location>
</feature>
<sequence>MDTPRPERSLGDLFADLSQKTSLLIRQEVQLAKTELSQKATQAGRAGAMLGAGGAVVNAALLTFTATIVLLLVQFGLDAWAAAGLTAVLLAAVGYVLVRSGLRKLRQPMAPVETIDSIKETAQWLKNETR</sequence>
<name>A0A143PQJ7_LUTPR</name>
<dbReference type="EMBL" id="CP015136">
    <property type="protein sequence ID" value="AMY10646.1"/>
    <property type="molecule type" value="Genomic_DNA"/>
</dbReference>
<dbReference type="Proteomes" id="UP000076079">
    <property type="component" value="Chromosome"/>
</dbReference>
<dbReference type="AlphaFoldDB" id="A0A143PQJ7"/>
<gene>
    <name evidence="2" type="ORF">LuPra_03884</name>
</gene>
<feature type="transmembrane region" description="Helical" evidence="1">
    <location>
        <begin position="48"/>
        <end position="73"/>
    </location>
</feature>
<proteinExistence type="predicted"/>
<dbReference type="OrthoDB" id="291330at2"/>
<keyword evidence="1" id="KW-0472">Membrane</keyword>
<accession>A0A143PQJ7</accession>
<evidence type="ECO:0000256" key="1">
    <source>
        <dbReference type="SAM" id="Phobius"/>
    </source>
</evidence>
<dbReference type="STRING" id="1855912.LuPra_03884"/>
<dbReference type="RefSeq" id="WP_157899413.1">
    <property type="nucleotide sequence ID" value="NZ_CP015136.1"/>
</dbReference>
<reference evidence="2 3" key="1">
    <citation type="journal article" date="2016" name="Genome Announc.">
        <title>First Complete Genome Sequence of a Subdivision 6 Acidobacterium Strain.</title>
        <authorList>
            <person name="Huang S."/>
            <person name="Vieira S."/>
            <person name="Bunk B."/>
            <person name="Riedel T."/>
            <person name="Sproer C."/>
            <person name="Overmann J."/>
        </authorList>
    </citation>
    <scope>NUCLEOTIDE SEQUENCE [LARGE SCALE GENOMIC DNA]</scope>
    <source>
        <strain evidence="3">DSM 100886 HEG_-6_39</strain>
    </source>
</reference>
<reference evidence="3" key="2">
    <citation type="submission" date="2016-04" db="EMBL/GenBank/DDBJ databases">
        <title>First Complete Genome Sequence of a Subdivision 6 Acidobacterium.</title>
        <authorList>
            <person name="Huang S."/>
            <person name="Vieira S."/>
            <person name="Bunk B."/>
            <person name="Riedel T."/>
            <person name="Sproeer C."/>
            <person name="Overmann J."/>
        </authorList>
    </citation>
    <scope>NUCLEOTIDE SEQUENCE [LARGE SCALE GENOMIC DNA]</scope>
    <source>
        <strain evidence="3">DSM 100886 HEG_-6_39</strain>
    </source>
</reference>
<keyword evidence="1" id="KW-1133">Transmembrane helix</keyword>
<evidence type="ECO:0000313" key="3">
    <source>
        <dbReference type="Proteomes" id="UP000076079"/>
    </source>
</evidence>